<reference evidence="3 4" key="1">
    <citation type="submission" date="2024-03" db="EMBL/GenBank/DDBJ databases">
        <title>Adaptation during the transition from Ophiocordyceps entomopathogen to insect associate is accompanied by gene loss and intensified selection.</title>
        <authorList>
            <person name="Ward C.M."/>
            <person name="Onetto C.A."/>
            <person name="Borneman A.R."/>
        </authorList>
    </citation>
    <scope>NUCLEOTIDE SEQUENCE [LARGE SCALE GENOMIC DNA]</scope>
    <source>
        <strain evidence="3">AWRI1</strain>
        <tissue evidence="3">Single Adult Female</tissue>
    </source>
</reference>
<keyword evidence="4" id="KW-1185">Reference proteome</keyword>
<gene>
    <name evidence="3" type="ORF">V9T40_010725</name>
</gene>
<protein>
    <recommendedName>
        <fullName evidence="2">Headcase N-terminal domain-containing protein</fullName>
    </recommendedName>
</protein>
<evidence type="ECO:0000256" key="1">
    <source>
        <dbReference type="SAM" id="MobiDB-lite"/>
    </source>
</evidence>
<evidence type="ECO:0000259" key="2">
    <source>
        <dbReference type="Pfam" id="PF15353"/>
    </source>
</evidence>
<sequence>MAPRRNTIMEGTGGANLLPGLQLDMLLMENQPPQSETNVVTACCVPSGGCLRGKELIYLNNNNNNNISIRNGCNGGANFYEDVVKVMCSNEGCAAGKFMHRECFEHWEEEVLGYLRSSGRARSWSEKQRHQNLWTKKGYDLAFRACGCSCARGYLKKDLDWSAAAAASAAATNAAGPHCDVDKKKRKRRQNATVAARPTLAVSAAPFGHANGFSGAGAAVQRTSAAENVLTPVELRARTVSVSSSSNASNGSSSPPASCSQCSSNSPTTVPLPGVIGSGQKTKKKKQKTKKPDP</sequence>
<dbReference type="Pfam" id="PF15353">
    <property type="entry name" value="HECA_N"/>
    <property type="match status" value="1"/>
</dbReference>
<accession>A0AAN9T7P1</accession>
<proteinExistence type="predicted"/>
<dbReference type="EMBL" id="JBBCAQ010000037">
    <property type="protein sequence ID" value="KAK7573534.1"/>
    <property type="molecule type" value="Genomic_DNA"/>
</dbReference>
<dbReference type="PANTHER" id="PTHR13425:SF3">
    <property type="entry name" value="HEADCASE PROTEIN HOMOLOG"/>
    <property type="match status" value="1"/>
</dbReference>
<organism evidence="3 4">
    <name type="scientific">Parthenolecanium corni</name>
    <dbReference type="NCBI Taxonomy" id="536013"/>
    <lineage>
        <taxon>Eukaryota</taxon>
        <taxon>Metazoa</taxon>
        <taxon>Ecdysozoa</taxon>
        <taxon>Arthropoda</taxon>
        <taxon>Hexapoda</taxon>
        <taxon>Insecta</taxon>
        <taxon>Pterygota</taxon>
        <taxon>Neoptera</taxon>
        <taxon>Paraneoptera</taxon>
        <taxon>Hemiptera</taxon>
        <taxon>Sternorrhyncha</taxon>
        <taxon>Coccoidea</taxon>
        <taxon>Coccidae</taxon>
        <taxon>Parthenolecanium</taxon>
    </lineage>
</organism>
<evidence type="ECO:0000313" key="3">
    <source>
        <dbReference type="EMBL" id="KAK7573534.1"/>
    </source>
</evidence>
<dbReference type="InterPro" id="IPR054537">
    <property type="entry name" value="HECA_N"/>
</dbReference>
<feature type="region of interest" description="Disordered" evidence="1">
    <location>
        <begin position="241"/>
        <end position="294"/>
    </location>
</feature>
<feature type="compositionally biased region" description="Low complexity" evidence="1">
    <location>
        <begin position="241"/>
        <end position="267"/>
    </location>
</feature>
<dbReference type="AlphaFoldDB" id="A0AAN9T7P1"/>
<evidence type="ECO:0000313" key="4">
    <source>
        <dbReference type="Proteomes" id="UP001367676"/>
    </source>
</evidence>
<feature type="compositionally biased region" description="Basic residues" evidence="1">
    <location>
        <begin position="281"/>
        <end position="294"/>
    </location>
</feature>
<name>A0AAN9T7P1_9HEMI</name>
<comment type="caution">
    <text evidence="3">The sequence shown here is derived from an EMBL/GenBank/DDBJ whole genome shotgun (WGS) entry which is preliminary data.</text>
</comment>
<feature type="domain" description="Headcase N-terminal" evidence="2">
    <location>
        <begin position="43"/>
        <end position="161"/>
    </location>
</feature>
<dbReference type="InterPro" id="IPR026066">
    <property type="entry name" value="Headcase"/>
</dbReference>
<feature type="region of interest" description="Disordered" evidence="1">
    <location>
        <begin position="176"/>
        <end position="195"/>
    </location>
</feature>
<dbReference type="PANTHER" id="PTHR13425">
    <property type="entry name" value="HEADCASE PROTEIN"/>
    <property type="match status" value="1"/>
</dbReference>
<dbReference type="Proteomes" id="UP001367676">
    <property type="component" value="Unassembled WGS sequence"/>
</dbReference>